<reference evidence="3 4" key="1">
    <citation type="submission" date="2019-02" db="EMBL/GenBank/DDBJ databases">
        <title>Deep-cultivation of Planctomycetes and their phenomic and genomic characterization uncovers novel biology.</title>
        <authorList>
            <person name="Wiegand S."/>
            <person name="Jogler M."/>
            <person name="Boedeker C."/>
            <person name="Pinto D."/>
            <person name="Vollmers J."/>
            <person name="Rivas-Marin E."/>
            <person name="Kohn T."/>
            <person name="Peeters S.H."/>
            <person name="Heuer A."/>
            <person name="Rast P."/>
            <person name="Oberbeckmann S."/>
            <person name="Bunk B."/>
            <person name="Jeske O."/>
            <person name="Meyerdierks A."/>
            <person name="Storesund J.E."/>
            <person name="Kallscheuer N."/>
            <person name="Luecker S."/>
            <person name="Lage O.M."/>
            <person name="Pohl T."/>
            <person name="Merkel B.J."/>
            <person name="Hornburger P."/>
            <person name="Mueller R.-W."/>
            <person name="Bruemmer F."/>
            <person name="Labrenz M."/>
            <person name="Spormann A.M."/>
            <person name="Op den Camp H."/>
            <person name="Overmann J."/>
            <person name="Amann R."/>
            <person name="Jetten M.S.M."/>
            <person name="Mascher T."/>
            <person name="Medema M.H."/>
            <person name="Devos D.P."/>
            <person name="Kaster A.-K."/>
            <person name="Ovreas L."/>
            <person name="Rohde M."/>
            <person name="Galperin M.Y."/>
            <person name="Jogler C."/>
        </authorList>
    </citation>
    <scope>NUCLEOTIDE SEQUENCE [LARGE SCALE GENOMIC DNA]</scope>
    <source>
        <strain evidence="3 4">ElP</strain>
    </source>
</reference>
<dbReference type="PROSITE" id="PS50005">
    <property type="entry name" value="TPR"/>
    <property type="match status" value="1"/>
</dbReference>
<dbReference type="GO" id="GO:0000428">
    <property type="term" value="C:DNA-directed RNA polymerase complex"/>
    <property type="evidence" value="ECO:0007669"/>
    <property type="project" value="UniProtKB-KW"/>
</dbReference>
<dbReference type="OrthoDB" id="228958at2"/>
<dbReference type="SUPFAM" id="SSF47789">
    <property type="entry name" value="C-terminal domain of RNA polymerase alpha subunit"/>
    <property type="match status" value="2"/>
</dbReference>
<gene>
    <name evidence="3" type="primary">rpoA_2</name>
    <name evidence="3" type="ORF">ElP_12170</name>
</gene>
<dbReference type="Pfam" id="PF13181">
    <property type="entry name" value="TPR_8"/>
    <property type="match status" value="1"/>
</dbReference>
<dbReference type="RefSeq" id="WP_145267736.1">
    <property type="nucleotide sequence ID" value="NZ_CP036426.1"/>
</dbReference>
<dbReference type="InterPro" id="IPR019734">
    <property type="entry name" value="TPR_rpt"/>
</dbReference>
<protein>
    <submittedName>
        <fullName evidence="3">DNA-directed RNA polymerase subunit alpha</fullName>
        <ecNumber evidence="3">2.7.7.6</ecNumber>
    </submittedName>
</protein>
<dbReference type="InterPro" id="IPR011990">
    <property type="entry name" value="TPR-like_helical_dom_sf"/>
</dbReference>
<evidence type="ECO:0000256" key="1">
    <source>
        <dbReference type="PROSITE-ProRule" id="PRU00339"/>
    </source>
</evidence>
<dbReference type="PANTHER" id="PTHR12558">
    <property type="entry name" value="CELL DIVISION CYCLE 16,23,27"/>
    <property type="match status" value="1"/>
</dbReference>
<dbReference type="PANTHER" id="PTHR12558:SF13">
    <property type="entry name" value="CELL DIVISION CYCLE PROTEIN 27 HOMOLOG"/>
    <property type="match status" value="1"/>
</dbReference>
<name>A0A518GXM4_9BACT</name>
<dbReference type="AlphaFoldDB" id="A0A518GXM4"/>
<dbReference type="GO" id="GO:0006351">
    <property type="term" value="P:DNA-templated transcription"/>
    <property type="evidence" value="ECO:0007669"/>
    <property type="project" value="InterPro"/>
</dbReference>
<organism evidence="3 4">
    <name type="scientific">Tautonia plasticadhaerens</name>
    <dbReference type="NCBI Taxonomy" id="2527974"/>
    <lineage>
        <taxon>Bacteria</taxon>
        <taxon>Pseudomonadati</taxon>
        <taxon>Planctomycetota</taxon>
        <taxon>Planctomycetia</taxon>
        <taxon>Isosphaerales</taxon>
        <taxon>Isosphaeraceae</taxon>
        <taxon>Tautonia</taxon>
    </lineage>
</organism>
<dbReference type="SUPFAM" id="SSF81901">
    <property type="entry name" value="HCP-like"/>
    <property type="match status" value="1"/>
</dbReference>
<feature type="domain" description="RNA polymerase alpha subunit C-terminal" evidence="2">
    <location>
        <begin position="284"/>
        <end position="344"/>
    </location>
</feature>
<dbReference type="KEGG" id="tpla:ElP_12170"/>
<dbReference type="Pfam" id="PF13432">
    <property type="entry name" value="TPR_16"/>
    <property type="match status" value="1"/>
</dbReference>
<dbReference type="Gene3D" id="1.25.40.10">
    <property type="entry name" value="Tetratricopeptide repeat domain"/>
    <property type="match status" value="2"/>
</dbReference>
<evidence type="ECO:0000313" key="3">
    <source>
        <dbReference type="EMBL" id="QDV33346.1"/>
    </source>
</evidence>
<keyword evidence="3" id="KW-0808">Transferase</keyword>
<feature type="repeat" description="TPR" evidence="1">
    <location>
        <begin position="156"/>
        <end position="189"/>
    </location>
</feature>
<dbReference type="GO" id="GO:0003677">
    <property type="term" value="F:DNA binding"/>
    <property type="evidence" value="ECO:0007669"/>
    <property type="project" value="InterPro"/>
</dbReference>
<dbReference type="EC" id="2.7.7.6" evidence="3"/>
<sequence>MAEQMTSDVRALMDRDPFDLSTVADLRELLGRDPSRYGTLREAVQNIKDRSRDGTMGPDVHLRLGVAEVLHGHYNQALEHLGKAGDDGMAHFHRGLALENLQRWDEAADAFSTAGESGYDPKLATLHRIGALRRAGKAEQARTMLEKLEGQADGTAEYHYQRGCMLADEGEQILAAQAFERALSLNRDHTGALFQLAYINDLYGNDDVAIDYYQQCLRHPPVPLAALINLGILREDDQRYREAEGFYNQVLAHLGNEPRARLYAKDCRASRDMYYDESLEKQYDRLRTLLEIPVTDFELSVRSRNCLRKMNIRTLGDLTRTTEAALLASKNFGETSLSEIKQIMDAKGLRLGMALESAERGSPAVATGLGRPAHHAAAPMGPAAVEISPEERATMAKPISELNLSVRSRKCMSKLNIQTIGDLLSRTGDELLECKNFGVTSLNEVREKLTEMGLKLRND</sequence>
<keyword evidence="3" id="KW-0804">Transcription</keyword>
<dbReference type="GO" id="GO:0003899">
    <property type="term" value="F:DNA-directed RNA polymerase activity"/>
    <property type="evidence" value="ECO:0007669"/>
    <property type="project" value="UniProtKB-EC"/>
</dbReference>
<feature type="domain" description="RNA polymerase alpha subunit C-terminal" evidence="2">
    <location>
        <begin position="389"/>
        <end position="451"/>
    </location>
</feature>
<dbReference type="InterPro" id="IPR011260">
    <property type="entry name" value="RNAP_asu_C"/>
</dbReference>
<evidence type="ECO:0000259" key="2">
    <source>
        <dbReference type="Pfam" id="PF03118"/>
    </source>
</evidence>
<dbReference type="Gene3D" id="1.10.150.20">
    <property type="entry name" value="5' to 3' exonuclease, C-terminal subdomain"/>
    <property type="match status" value="2"/>
</dbReference>
<keyword evidence="3" id="KW-0548">Nucleotidyltransferase</keyword>
<dbReference type="EMBL" id="CP036426">
    <property type="protein sequence ID" value="QDV33346.1"/>
    <property type="molecule type" value="Genomic_DNA"/>
</dbReference>
<keyword evidence="3" id="KW-0240">DNA-directed RNA polymerase</keyword>
<dbReference type="SMART" id="SM00028">
    <property type="entry name" value="TPR"/>
    <property type="match status" value="4"/>
</dbReference>
<dbReference type="Proteomes" id="UP000317835">
    <property type="component" value="Chromosome"/>
</dbReference>
<dbReference type="Pfam" id="PF03118">
    <property type="entry name" value="RNA_pol_A_CTD"/>
    <property type="match status" value="2"/>
</dbReference>
<proteinExistence type="predicted"/>
<accession>A0A518GXM4</accession>
<keyword evidence="4" id="KW-1185">Reference proteome</keyword>
<evidence type="ECO:0000313" key="4">
    <source>
        <dbReference type="Proteomes" id="UP000317835"/>
    </source>
</evidence>
<keyword evidence="1" id="KW-0802">TPR repeat</keyword>